<dbReference type="AlphaFoldDB" id="A0A8H5KBQ0"/>
<reference evidence="1 2" key="1">
    <citation type="submission" date="2020-05" db="EMBL/GenBank/DDBJ databases">
        <title>Identification and distribution of gene clusters putatively required for synthesis of sphingolipid metabolism inhibitors in phylogenetically diverse species of the filamentous fungus Fusarium.</title>
        <authorList>
            <person name="Kim H.-S."/>
            <person name="Busman M."/>
            <person name="Brown D.W."/>
            <person name="Divon H."/>
            <person name="Uhlig S."/>
            <person name="Proctor R.H."/>
        </authorList>
    </citation>
    <scope>NUCLEOTIDE SEQUENCE [LARGE SCALE GENOMIC DNA]</scope>
    <source>
        <strain evidence="1 2">NRRL 13617</strain>
    </source>
</reference>
<keyword evidence="2" id="KW-1185">Reference proteome</keyword>
<comment type="caution">
    <text evidence="1">The sequence shown here is derived from an EMBL/GenBank/DDBJ whole genome shotgun (WGS) entry which is preliminary data.</text>
</comment>
<name>A0A8H5KBQ0_9HYPO</name>
<evidence type="ECO:0000313" key="1">
    <source>
        <dbReference type="EMBL" id="KAF5569135.1"/>
    </source>
</evidence>
<evidence type="ECO:0000313" key="2">
    <source>
        <dbReference type="Proteomes" id="UP000582016"/>
    </source>
</evidence>
<dbReference type="OrthoDB" id="5073709at2759"/>
<dbReference type="EMBL" id="JAAOAQ010000067">
    <property type="protein sequence ID" value="KAF5569135.1"/>
    <property type="molecule type" value="Genomic_DNA"/>
</dbReference>
<proteinExistence type="predicted"/>
<sequence length="230" mass="25836">MTESQFGMAEQQEEDWVFSRSGLAYNTGKPGRTKSLVIKVRHGTGISKESIGSFSTLDIELSQDGFDNGEVNFDMRTTNLKDLALVAGECFEKDDDEILDEHYLKNTPRATSVPTFDGEIHAHIGIRESGYILRLVKDESKRVRYFTLKNKQSGLCELKPLSSMNCHFKKCMFCSEFVVGERQSTQKIQRAHIRDTITELLKGIVGDLEKSDSLGLKKASGRFDALEKAV</sequence>
<protein>
    <submittedName>
        <fullName evidence="1">Uncharacterized protein</fullName>
    </submittedName>
</protein>
<organism evidence="1 2">
    <name type="scientific">Fusarium phyllophilum</name>
    <dbReference type="NCBI Taxonomy" id="47803"/>
    <lineage>
        <taxon>Eukaryota</taxon>
        <taxon>Fungi</taxon>
        <taxon>Dikarya</taxon>
        <taxon>Ascomycota</taxon>
        <taxon>Pezizomycotina</taxon>
        <taxon>Sordariomycetes</taxon>
        <taxon>Hypocreomycetidae</taxon>
        <taxon>Hypocreales</taxon>
        <taxon>Nectriaceae</taxon>
        <taxon>Fusarium</taxon>
        <taxon>Fusarium fujikuroi species complex</taxon>
    </lineage>
</organism>
<dbReference type="Proteomes" id="UP000582016">
    <property type="component" value="Unassembled WGS sequence"/>
</dbReference>
<gene>
    <name evidence="1" type="ORF">FPHYL_2364</name>
</gene>
<accession>A0A8H5KBQ0</accession>